<feature type="compositionally biased region" description="Low complexity" evidence="1">
    <location>
        <begin position="134"/>
        <end position="157"/>
    </location>
</feature>
<gene>
    <name evidence="2" type="ORF">ACFSQZ_14015</name>
</gene>
<dbReference type="Proteomes" id="UP001597297">
    <property type="component" value="Unassembled WGS sequence"/>
</dbReference>
<dbReference type="RefSeq" id="WP_377093754.1">
    <property type="nucleotide sequence ID" value="NZ_JBHSJM010000001.1"/>
</dbReference>
<reference evidence="3" key="1">
    <citation type="journal article" date="2019" name="Int. J. Syst. Evol. Microbiol.">
        <title>The Global Catalogue of Microorganisms (GCM) 10K type strain sequencing project: providing services to taxonomists for standard genome sequencing and annotation.</title>
        <authorList>
            <consortium name="The Broad Institute Genomics Platform"/>
            <consortium name="The Broad Institute Genome Sequencing Center for Infectious Disease"/>
            <person name="Wu L."/>
            <person name="Ma J."/>
        </authorList>
    </citation>
    <scope>NUCLEOTIDE SEQUENCE [LARGE SCALE GENOMIC DNA]</scope>
    <source>
        <strain evidence="3">JCM 16545</strain>
    </source>
</reference>
<name>A0ABW5E4M5_9BACT</name>
<feature type="region of interest" description="Disordered" evidence="1">
    <location>
        <begin position="122"/>
        <end position="177"/>
    </location>
</feature>
<evidence type="ECO:0000313" key="3">
    <source>
        <dbReference type="Proteomes" id="UP001597297"/>
    </source>
</evidence>
<comment type="caution">
    <text evidence="2">The sequence shown here is derived from an EMBL/GenBank/DDBJ whole genome shotgun (WGS) entry which is preliminary data.</text>
</comment>
<evidence type="ECO:0000256" key="1">
    <source>
        <dbReference type="SAM" id="MobiDB-lite"/>
    </source>
</evidence>
<evidence type="ECO:0000313" key="2">
    <source>
        <dbReference type="EMBL" id="MFD2277583.1"/>
    </source>
</evidence>
<protein>
    <submittedName>
        <fullName evidence="2">Uncharacterized protein</fullName>
    </submittedName>
</protein>
<proteinExistence type="predicted"/>
<keyword evidence="3" id="KW-1185">Reference proteome</keyword>
<dbReference type="EMBL" id="JBHUJC010000043">
    <property type="protein sequence ID" value="MFD2277583.1"/>
    <property type="molecule type" value="Genomic_DNA"/>
</dbReference>
<sequence>MVSAAPPKSPSINEYQALLLRSPFIIKKPEVKTPEVVVNSALALRGVAALDDGWYVVVVDRKNPNQNIILREGEAANDQGLRLVRVNQNKSDYNKTTVQVMSGGRTQTVGYNPADIQKSIAAAKAPVTRPAVKPATTTRPPLPTTQTNSTPSSTPDSSTRRPRVRRTVTAPPASKTK</sequence>
<accession>A0ABW5E4M5</accession>
<organism evidence="2 3">
    <name type="scientific">Rubritalea spongiae</name>
    <dbReference type="NCBI Taxonomy" id="430797"/>
    <lineage>
        <taxon>Bacteria</taxon>
        <taxon>Pseudomonadati</taxon>
        <taxon>Verrucomicrobiota</taxon>
        <taxon>Verrucomicrobiia</taxon>
        <taxon>Verrucomicrobiales</taxon>
        <taxon>Rubritaleaceae</taxon>
        <taxon>Rubritalea</taxon>
    </lineage>
</organism>
<feature type="compositionally biased region" description="Low complexity" evidence="1">
    <location>
        <begin position="167"/>
        <end position="177"/>
    </location>
</feature>